<feature type="domain" description="RNase H type-1" evidence="1">
    <location>
        <begin position="1"/>
        <end position="126"/>
    </location>
</feature>
<dbReference type="GO" id="GO:0004523">
    <property type="term" value="F:RNA-DNA hybrid ribonuclease activity"/>
    <property type="evidence" value="ECO:0007669"/>
    <property type="project" value="UniProtKB-EC"/>
</dbReference>
<dbReference type="RefSeq" id="WP_205179877.1">
    <property type="nucleotide sequence ID" value="NZ_JAFBFH010000026.1"/>
</dbReference>
<dbReference type="EMBL" id="JAFBFH010000026">
    <property type="protein sequence ID" value="MBM7716421.1"/>
    <property type="molecule type" value="Genomic_DNA"/>
</dbReference>
<dbReference type="Proteomes" id="UP000823485">
    <property type="component" value="Unassembled WGS sequence"/>
</dbReference>
<dbReference type="Gene3D" id="3.30.420.10">
    <property type="entry name" value="Ribonuclease H-like superfamily/Ribonuclease H"/>
    <property type="match status" value="1"/>
</dbReference>
<dbReference type="InterPro" id="IPR002156">
    <property type="entry name" value="RNaseH_domain"/>
</dbReference>
<dbReference type="PROSITE" id="PS50879">
    <property type="entry name" value="RNASE_H_1"/>
    <property type="match status" value="1"/>
</dbReference>
<evidence type="ECO:0000313" key="2">
    <source>
        <dbReference type="EMBL" id="MBM7716421.1"/>
    </source>
</evidence>
<dbReference type="PANTHER" id="PTHR47723">
    <property type="entry name" value="OS05G0353850 PROTEIN"/>
    <property type="match status" value="1"/>
</dbReference>
<name>A0ABS2R9V4_9BACI</name>
<keyword evidence="2" id="KW-0378">Hydrolase</keyword>
<gene>
    <name evidence="2" type="ORF">JOC94_003441</name>
</gene>
<dbReference type="PANTHER" id="PTHR47723:SF19">
    <property type="entry name" value="POLYNUCLEOTIDYL TRANSFERASE, RIBONUCLEASE H-LIKE SUPERFAMILY PROTEIN"/>
    <property type="match status" value="1"/>
</dbReference>
<dbReference type="SUPFAM" id="SSF53098">
    <property type="entry name" value="Ribonuclease H-like"/>
    <property type="match status" value="1"/>
</dbReference>
<protein>
    <submittedName>
        <fullName evidence="2">Ribonuclease HI</fullName>
        <ecNumber evidence="2">3.1.26.4</ecNumber>
    </submittedName>
</protein>
<accession>A0ABS2R9V4</accession>
<dbReference type="CDD" id="cd09279">
    <property type="entry name" value="RNase_HI_like"/>
    <property type="match status" value="1"/>
</dbReference>
<evidence type="ECO:0000313" key="3">
    <source>
        <dbReference type="Proteomes" id="UP000823485"/>
    </source>
</evidence>
<sequence>MIEIYIDGASAGDPGPSGAGIFINNDGKVKQYALPLGIASNHEAEFLALIKALELCSGEEDAIISVRSDSTLVVDAIEKQFVKNKKYTHLLDQALRLTEQFNLFFIKWVPSKENKKADELAKKAIRLN</sequence>
<dbReference type="EC" id="3.1.26.4" evidence="2"/>
<reference evidence="2 3" key="1">
    <citation type="submission" date="2021-01" db="EMBL/GenBank/DDBJ databases">
        <title>Genomic Encyclopedia of Type Strains, Phase IV (KMG-IV): sequencing the most valuable type-strain genomes for metagenomic binning, comparative biology and taxonomic classification.</title>
        <authorList>
            <person name="Goeker M."/>
        </authorList>
    </citation>
    <scope>NUCLEOTIDE SEQUENCE [LARGE SCALE GENOMIC DNA]</scope>
    <source>
        <strain evidence="2 3">DSM 105453</strain>
    </source>
</reference>
<proteinExistence type="predicted"/>
<comment type="caution">
    <text evidence="2">The sequence shown here is derived from an EMBL/GenBank/DDBJ whole genome shotgun (WGS) entry which is preliminary data.</text>
</comment>
<dbReference type="Pfam" id="PF13456">
    <property type="entry name" value="RVT_3"/>
    <property type="match status" value="1"/>
</dbReference>
<dbReference type="InterPro" id="IPR053151">
    <property type="entry name" value="RNase_H-like"/>
</dbReference>
<evidence type="ECO:0000259" key="1">
    <source>
        <dbReference type="PROSITE" id="PS50879"/>
    </source>
</evidence>
<dbReference type="InterPro" id="IPR036397">
    <property type="entry name" value="RNaseH_sf"/>
</dbReference>
<keyword evidence="3" id="KW-1185">Reference proteome</keyword>
<organism evidence="2 3">
    <name type="scientific">Siminovitchia thermophila</name>
    <dbReference type="NCBI Taxonomy" id="1245522"/>
    <lineage>
        <taxon>Bacteria</taxon>
        <taxon>Bacillati</taxon>
        <taxon>Bacillota</taxon>
        <taxon>Bacilli</taxon>
        <taxon>Bacillales</taxon>
        <taxon>Bacillaceae</taxon>
        <taxon>Siminovitchia</taxon>
    </lineage>
</organism>
<dbReference type="InterPro" id="IPR012337">
    <property type="entry name" value="RNaseH-like_sf"/>
</dbReference>